<evidence type="ECO:0000313" key="3">
    <source>
        <dbReference type="Proteomes" id="UP001153328"/>
    </source>
</evidence>
<sequence length="136" mass="15060">MGGAAEARDAGGESGRPGGGRAAGHRAVPDHRLDQLRVQRRRRRGRRLGAVAGAPHPARLPRAVRRRHRHARPVGQRRRHRRRHRSEPGLHDRPGLRPQPARRLRRQADPAADPVHLPLPARHDPRLPAGQGPAPA</sequence>
<feature type="compositionally biased region" description="Basic and acidic residues" evidence="1">
    <location>
        <begin position="86"/>
        <end position="95"/>
    </location>
</feature>
<evidence type="ECO:0000256" key="1">
    <source>
        <dbReference type="SAM" id="MobiDB-lite"/>
    </source>
</evidence>
<feature type="compositionally biased region" description="Basic residues" evidence="1">
    <location>
        <begin position="62"/>
        <end position="85"/>
    </location>
</feature>
<gene>
    <name evidence="2" type="ORF">SBRY_110246</name>
</gene>
<reference evidence="2" key="1">
    <citation type="submission" date="2021-06" db="EMBL/GenBank/DDBJ databases">
        <authorList>
            <person name="Arsene-Ploetze F."/>
        </authorList>
    </citation>
    <scope>NUCLEOTIDE SEQUENCE</scope>
    <source>
        <strain evidence="2">SBRY1</strain>
    </source>
</reference>
<dbReference type="AlphaFoldDB" id="A0A9W4E5S6"/>
<feature type="compositionally biased region" description="Basic and acidic residues" evidence="1">
    <location>
        <begin position="1"/>
        <end position="11"/>
    </location>
</feature>
<proteinExistence type="predicted"/>
<accession>A0A9W4E5S6</accession>
<keyword evidence="3" id="KW-1185">Reference proteome</keyword>
<comment type="caution">
    <text evidence="2">The sequence shown here is derived from an EMBL/GenBank/DDBJ whole genome shotgun (WGS) entry which is preliminary data.</text>
</comment>
<protein>
    <submittedName>
        <fullName evidence="2">Uncharacterized protein</fullName>
    </submittedName>
</protein>
<evidence type="ECO:0000313" key="2">
    <source>
        <dbReference type="EMBL" id="CAG7616967.1"/>
    </source>
</evidence>
<feature type="compositionally biased region" description="Basic and acidic residues" evidence="1">
    <location>
        <begin position="27"/>
        <end position="37"/>
    </location>
</feature>
<feature type="compositionally biased region" description="Low complexity" evidence="1">
    <location>
        <begin position="48"/>
        <end position="61"/>
    </location>
</feature>
<dbReference type="EMBL" id="CAJVAX010000003">
    <property type="protein sequence ID" value="CAG7616967.1"/>
    <property type="molecule type" value="Genomic_DNA"/>
</dbReference>
<organism evidence="2 3">
    <name type="scientific">Actinacidiphila bryophytorum</name>
    <dbReference type="NCBI Taxonomy" id="1436133"/>
    <lineage>
        <taxon>Bacteria</taxon>
        <taxon>Bacillati</taxon>
        <taxon>Actinomycetota</taxon>
        <taxon>Actinomycetes</taxon>
        <taxon>Kitasatosporales</taxon>
        <taxon>Streptomycetaceae</taxon>
        <taxon>Actinacidiphila</taxon>
    </lineage>
</organism>
<dbReference type="Proteomes" id="UP001153328">
    <property type="component" value="Unassembled WGS sequence"/>
</dbReference>
<feature type="compositionally biased region" description="Basic residues" evidence="1">
    <location>
        <begin position="38"/>
        <end position="47"/>
    </location>
</feature>
<feature type="region of interest" description="Disordered" evidence="1">
    <location>
        <begin position="1"/>
        <end position="136"/>
    </location>
</feature>
<feature type="compositionally biased region" description="Gly residues" evidence="1">
    <location>
        <begin position="12"/>
        <end position="22"/>
    </location>
</feature>
<name>A0A9W4E5S6_9ACTN</name>